<evidence type="ECO:0000256" key="2">
    <source>
        <dbReference type="ARBA" id="ARBA00049106"/>
    </source>
</evidence>
<comment type="caution">
    <text evidence="3">The sequence shown here is derived from an EMBL/GenBank/DDBJ whole genome shotgun (WGS) entry which is preliminary data.</text>
</comment>
<protein>
    <submittedName>
        <fullName evidence="3">Nitroreductase/quinone reductase family protein</fullName>
    </submittedName>
</protein>
<dbReference type="PANTHER" id="PTHR39428">
    <property type="entry name" value="F420H(2)-DEPENDENT QUINONE REDUCTASE RV1261C"/>
    <property type="match status" value="1"/>
</dbReference>
<organism evidence="3 4">
    <name type="scientific">Pseudonocardia charpentierae</name>
    <dbReference type="NCBI Taxonomy" id="3075545"/>
    <lineage>
        <taxon>Bacteria</taxon>
        <taxon>Bacillati</taxon>
        <taxon>Actinomycetota</taxon>
        <taxon>Actinomycetes</taxon>
        <taxon>Pseudonocardiales</taxon>
        <taxon>Pseudonocardiaceae</taxon>
        <taxon>Pseudonocardia</taxon>
    </lineage>
</organism>
<dbReference type="PANTHER" id="PTHR39428:SF1">
    <property type="entry name" value="F420H(2)-DEPENDENT QUINONE REDUCTASE RV1261C"/>
    <property type="match status" value="1"/>
</dbReference>
<evidence type="ECO:0000256" key="1">
    <source>
        <dbReference type="ARBA" id="ARBA00008710"/>
    </source>
</evidence>
<evidence type="ECO:0000313" key="4">
    <source>
        <dbReference type="Proteomes" id="UP001183202"/>
    </source>
</evidence>
<comment type="similarity">
    <text evidence="1">Belongs to the F420H(2)-dependent quinone reductase family.</text>
</comment>
<dbReference type="RefSeq" id="WP_311553996.1">
    <property type="nucleotide sequence ID" value="NZ_JAVREJ010000001.1"/>
</dbReference>
<dbReference type="Gene3D" id="2.30.110.10">
    <property type="entry name" value="Electron Transport, Fmn-binding Protein, Chain A"/>
    <property type="match status" value="1"/>
</dbReference>
<dbReference type="InterPro" id="IPR004378">
    <property type="entry name" value="F420H2_quin_Rdtase"/>
</dbReference>
<name>A0ABU2N2G0_9PSEU</name>
<sequence>MKSKTGTRGMRGSRWAALLARVLRPVMIRHHRRSGDQFRGRAVLYLTTVGARTGTQRQSAVGHEPDGEGAWLVVASFGGAAHHPGWYHNIAAHPDQVWIEVGGHRHRVRPEQLEGPRRAEAWAKIIASRPSMAGYQEKTDRVLPVLRLTRVG</sequence>
<keyword evidence="4" id="KW-1185">Reference proteome</keyword>
<comment type="catalytic activity">
    <reaction evidence="2">
        <text>oxidized coenzyme F420-(gamma-L-Glu)(n) + a quinol + H(+) = reduced coenzyme F420-(gamma-L-Glu)(n) + a quinone</text>
        <dbReference type="Rhea" id="RHEA:39663"/>
        <dbReference type="Rhea" id="RHEA-COMP:12939"/>
        <dbReference type="Rhea" id="RHEA-COMP:14378"/>
        <dbReference type="ChEBI" id="CHEBI:15378"/>
        <dbReference type="ChEBI" id="CHEBI:24646"/>
        <dbReference type="ChEBI" id="CHEBI:132124"/>
        <dbReference type="ChEBI" id="CHEBI:133980"/>
        <dbReference type="ChEBI" id="CHEBI:139511"/>
    </reaction>
</comment>
<dbReference type="EMBL" id="JAVREJ010000001">
    <property type="protein sequence ID" value="MDT0348097.1"/>
    <property type="molecule type" value="Genomic_DNA"/>
</dbReference>
<dbReference type="NCBIfam" id="TIGR00026">
    <property type="entry name" value="hi_GC_TIGR00026"/>
    <property type="match status" value="1"/>
</dbReference>
<accession>A0ABU2N2G0</accession>
<dbReference type="Proteomes" id="UP001183202">
    <property type="component" value="Unassembled WGS sequence"/>
</dbReference>
<evidence type="ECO:0000313" key="3">
    <source>
        <dbReference type="EMBL" id="MDT0348097.1"/>
    </source>
</evidence>
<dbReference type="Pfam" id="PF04075">
    <property type="entry name" value="F420H2_quin_red"/>
    <property type="match status" value="1"/>
</dbReference>
<gene>
    <name evidence="3" type="ORF">RM445_00985</name>
</gene>
<dbReference type="InterPro" id="IPR012349">
    <property type="entry name" value="Split_barrel_FMN-bd"/>
</dbReference>
<reference evidence="4" key="1">
    <citation type="submission" date="2023-07" db="EMBL/GenBank/DDBJ databases">
        <title>30 novel species of actinomycetes from the DSMZ collection.</title>
        <authorList>
            <person name="Nouioui I."/>
        </authorList>
    </citation>
    <scope>NUCLEOTIDE SEQUENCE [LARGE SCALE GENOMIC DNA]</scope>
    <source>
        <strain evidence="4">DSM 45834</strain>
    </source>
</reference>
<proteinExistence type="inferred from homology"/>